<feature type="compositionally biased region" description="Polar residues" evidence="12">
    <location>
        <begin position="1232"/>
        <end position="1260"/>
    </location>
</feature>
<keyword evidence="5 10" id="KW-0067">ATP-binding</keyword>
<evidence type="ECO:0000256" key="9">
    <source>
        <dbReference type="ARBA" id="ARBA00034704"/>
    </source>
</evidence>
<proteinExistence type="inferred from homology"/>
<comment type="subcellular location">
    <subcellularLocation>
        <location evidence="1">Cytoplasm</location>
        <location evidence="1">Cytoskeleton</location>
    </subcellularLocation>
</comment>
<feature type="region of interest" description="Disordered" evidence="12">
    <location>
        <begin position="894"/>
        <end position="915"/>
    </location>
</feature>
<evidence type="ECO:0000256" key="6">
    <source>
        <dbReference type="ARBA" id="ARBA00023054"/>
    </source>
</evidence>
<dbReference type="SMART" id="SM00129">
    <property type="entry name" value="KISc"/>
    <property type="match status" value="1"/>
</dbReference>
<dbReference type="InterPro" id="IPR019821">
    <property type="entry name" value="Kinesin_motor_CS"/>
</dbReference>
<dbReference type="GO" id="GO:0003777">
    <property type="term" value="F:microtubule motor activity"/>
    <property type="evidence" value="ECO:0007669"/>
    <property type="project" value="InterPro"/>
</dbReference>
<dbReference type="InterPro" id="IPR027417">
    <property type="entry name" value="P-loop_NTPase"/>
</dbReference>
<evidence type="ECO:0000259" key="13">
    <source>
        <dbReference type="PROSITE" id="PS50067"/>
    </source>
</evidence>
<evidence type="ECO:0000256" key="5">
    <source>
        <dbReference type="ARBA" id="ARBA00022840"/>
    </source>
</evidence>
<dbReference type="WBParaSite" id="SRDH1_70040.1">
    <property type="protein sequence ID" value="SRDH1_70040.1"/>
    <property type="gene ID" value="SRDH1_70040"/>
</dbReference>
<feature type="domain" description="Kinesin motor" evidence="13">
    <location>
        <begin position="7"/>
        <end position="338"/>
    </location>
</feature>
<dbReference type="GO" id="GO:0007018">
    <property type="term" value="P:microtubule-based movement"/>
    <property type="evidence" value="ECO:0007669"/>
    <property type="project" value="InterPro"/>
</dbReference>
<evidence type="ECO:0000256" key="3">
    <source>
        <dbReference type="ARBA" id="ARBA00022701"/>
    </source>
</evidence>
<dbReference type="GO" id="GO:0005524">
    <property type="term" value="F:ATP binding"/>
    <property type="evidence" value="ECO:0007669"/>
    <property type="project" value="UniProtKB-UniRule"/>
</dbReference>
<dbReference type="PROSITE" id="PS50067">
    <property type="entry name" value="KINESIN_MOTOR_2"/>
    <property type="match status" value="1"/>
</dbReference>
<dbReference type="Gene3D" id="3.40.850.10">
    <property type="entry name" value="Kinesin motor domain"/>
    <property type="match status" value="1"/>
</dbReference>
<name>A0AA85G0I4_9TREM</name>
<accession>A0AA85G0I4</accession>
<reference evidence="14" key="1">
    <citation type="submission" date="2022-06" db="EMBL/GenBank/DDBJ databases">
        <authorList>
            <person name="Berger JAMES D."/>
            <person name="Berger JAMES D."/>
        </authorList>
    </citation>
    <scope>NUCLEOTIDE SEQUENCE [LARGE SCALE GENOMIC DNA]</scope>
</reference>
<evidence type="ECO:0000256" key="11">
    <source>
        <dbReference type="SAM" id="Coils"/>
    </source>
</evidence>
<keyword evidence="14" id="KW-1185">Reference proteome</keyword>
<dbReference type="PANTHER" id="PTHR47969:SF15">
    <property type="entry name" value="CHROMOSOME-ASSOCIATED KINESIN KIF4A-RELATED"/>
    <property type="match status" value="1"/>
</dbReference>
<evidence type="ECO:0000256" key="2">
    <source>
        <dbReference type="ARBA" id="ARBA00022490"/>
    </source>
</evidence>
<feature type="coiled-coil region" evidence="11">
    <location>
        <begin position="946"/>
        <end position="1022"/>
    </location>
</feature>
<evidence type="ECO:0000256" key="4">
    <source>
        <dbReference type="ARBA" id="ARBA00022741"/>
    </source>
</evidence>
<evidence type="ECO:0000256" key="7">
    <source>
        <dbReference type="ARBA" id="ARBA00023175"/>
    </source>
</evidence>
<evidence type="ECO:0000256" key="1">
    <source>
        <dbReference type="ARBA" id="ARBA00004245"/>
    </source>
</evidence>
<dbReference type="InterPro" id="IPR027640">
    <property type="entry name" value="Kinesin-like_fam"/>
</dbReference>
<keyword evidence="8" id="KW-0206">Cytoskeleton</keyword>
<dbReference type="Pfam" id="PF25764">
    <property type="entry name" value="KIF21A_4th"/>
    <property type="match status" value="1"/>
</dbReference>
<dbReference type="InterPro" id="IPR036961">
    <property type="entry name" value="Kinesin_motor_dom_sf"/>
</dbReference>
<dbReference type="PANTHER" id="PTHR47969">
    <property type="entry name" value="CHROMOSOME-ASSOCIATED KINESIN KIF4A-RELATED"/>
    <property type="match status" value="1"/>
</dbReference>
<dbReference type="Proteomes" id="UP000050792">
    <property type="component" value="Unassembled WGS sequence"/>
</dbReference>
<evidence type="ECO:0000256" key="12">
    <source>
        <dbReference type="SAM" id="MobiDB-lite"/>
    </source>
</evidence>
<dbReference type="InterPro" id="IPR001752">
    <property type="entry name" value="Kinesin_motor_dom"/>
</dbReference>
<dbReference type="PROSITE" id="PS00411">
    <property type="entry name" value="KINESIN_MOTOR_1"/>
    <property type="match status" value="1"/>
</dbReference>
<feature type="compositionally biased region" description="Polar residues" evidence="12">
    <location>
        <begin position="902"/>
        <end position="915"/>
    </location>
</feature>
<keyword evidence="7 10" id="KW-0505">Motor protein</keyword>
<keyword evidence="3" id="KW-0493">Microtubule</keyword>
<dbReference type="Pfam" id="PF00225">
    <property type="entry name" value="Kinesin"/>
    <property type="match status" value="1"/>
</dbReference>
<evidence type="ECO:0000256" key="10">
    <source>
        <dbReference type="PROSITE-ProRule" id="PRU00283"/>
    </source>
</evidence>
<feature type="coiled-coil region" evidence="11">
    <location>
        <begin position="623"/>
        <end position="792"/>
    </location>
</feature>
<organism evidence="14 15">
    <name type="scientific">Schistosoma rodhaini</name>
    <dbReference type="NCBI Taxonomy" id="6188"/>
    <lineage>
        <taxon>Eukaryota</taxon>
        <taxon>Metazoa</taxon>
        <taxon>Spiralia</taxon>
        <taxon>Lophotrochozoa</taxon>
        <taxon>Platyhelminthes</taxon>
        <taxon>Trematoda</taxon>
        <taxon>Digenea</taxon>
        <taxon>Strigeidida</taxon>
        <taxon>Schistosomatoidea</taxon>
        <taxon>Schistosomatidae</taxon>
        <taxon>Schistosoma</taxon>
    </lineage>
</organism>
<evidence type="ECO:0000313" key="14">
    <source>
        <dbReference type="Proteomes" id="UP000050792"/>
    </source>
</evidence>
<comment type="similarity">
    <text evidence="9">Belongs to the TRAFAC class myosin-kinesin ATPase superfamily. Kinesin family. KIN-5/BimC subfamily.</text>
</comment>
<keyword evidence="6 11" id="KW-0175">Coiled coil</keyword>
<evidence type="ECO:0000313" key="15">
    <source>
        <dbReference type="WBParaSite" id="SRDH1_70040.1"/>
    </source>
</evidence>
<sequence>MEIGDTSVKVGVRVRPLSSSEVNDGSSTCLSYLNEENQLIIGNDKLFGFDYVFKETDSQEYVYRKAALPMVENILKGYNATLFAYGQTGSGKTYTMGTCISESVVEESAGIVPRIIKDLFEKMPNYEYEYTVKVSFLEIYKEDIHDLLGEDVSASLQIREENQLVKIPGLTETVVTSPEEVLYLLHCGSTKRSVASTAMNLKSSRSHAILTLCFLLRPKITELDGESTEDTLTAKLHLVDLAGSERIKKTHAEGDRLKEGIDINRGLLALGNVISALCERDAKKRSHIPYRDSRLTRLLQDSLGGNSATLMLACVSPADINMEETLNTLRYADRARLIKNKPILNRADPKDAELAKLRVLVAQLQARLTNGSSCFPLLSPCPKTIIKPLSATTINNNSTNSQFSSELVTNLMNKNKKLESEKLLLCAELDHTVEKMNELYRNNFDADNLRDTVISELQKVESIINSLKQFVRDKFNESPELISYIQELEDILTGLIKIFNESNKITNEDLEHAYKQSSDFLAEFQSDSTCFDAEEEVVGKTALNIHTEIDVNNNANCTSNLSSIKTTAQPQLVDRWGSELRARRLECKQRIETIEATIRQKNVLLTSLEAAAEQGDESYCLLLKKYESQIRELESKVIDLEREKSKLLAEHSNEELKDSKMQREARLKTMEQELNQTRRQLTELSRLKKAKEAREAECLRLRNEIQSLKTSMIRSAKQLKEESTAYRKWRKEKETEVKKLQEHDRRLQCEMSRMVSVHERQQAVLKRRIEAAAAAERRLKELLLRQKDIRNERDKRVSEGNNVKNRFDLATRVRAWVKTDLDIQISMDAVRYHLSHFMDSRKTLCDRLRTIEAKMESCRQDGQPYDMYNEEVNSLAESIQCQTQQISDLQQKLMDAGERSSTDASGPPDSTGQMLSSRLSQLHNIQEARIALKYLFRQASSSEVSKINLETQIYELESQLNSEKQKVENLLQTTENYSVELLKSEENMKDIQSRLQAANEHIDQLEKENSELREASKIQHDNLMKIRSLMANSPSTTGLTVENKLSNTPVLRQYSSTNNCTFTLLSDDENENVYPQTNILTDKSLNFSDDLNTNDGGEPGVKLKKVESDWSLPFTVVTDINSNTDADSHQPRCKCRGTCQARCSCKRSGRPCVPSHCHCVLGLCKNRSDSSSENSKILSSVDNSATVMGPPSGFPVILRPKRKTRALHLNLNKEQQNEHDAHTMMNKTFDLNKQQSPTSISESNDNDDLQSPTSNSQLSDGGSLRYLWPKNRLSYFPSPLLRSDR</sequence>
<dbReference type="GO" id="GO:0051231">
    <property type="term" value="P:spindle elongation"/>
    <property type="evidence" value="ECO:0007669"/>
    <property type="project" value="TreeGrafter"/>
</dbReference>
<keyword evidence="2" id="KW-0963">Cytoplasm</keyword>
<dbReference type="GO" id="GO:0005874">
    <property type="term" value="C:microtubule"/>
    <property type="evidence" value="ECO:0007669"/>
    <property type="project" value="UniProtKB-KW"/>
</dbReference>
<keyword evidence="4 10" id="KW-0547">Nucleotide-binding</keyword>
<dbReference type="GO" id="GO:0007052">
    <property type="term" value="P:mitotic spindle organization"/>
    <property type="evidence" value="ECO:0007669"/>
    <property type="project" value="TreeGrafter"/>
</dbReference>
<dbReference type="PRINTS" id="PR00380">
    <property type="entry name" value="KINESINHEAVY"/>
</dbReference>
<evidence type="ECO:0000256" key="8">
    <source>
        <dbReference type="ARBA" id="ARBA00023212"/>
    </source>
</evidence>
<dbReference type="SUPFAM" id="SSF52540">
    <property type="entry name" value="P-loop containing nucleoside triphosphate hydrolases"/>
    <property type="match status" value="1"/>
</dbReference>
<protein>
    <recommendedName>
        <fullName evidence="13">Kinesin motor domain-containing protein</fullName>
    </recommendedName>
</protein>
<dbReference type="GO" id="GO:0005875">
    <property type="term" value="C:microtubule associated complex"/>
    <property type="evidence" value="ECO:0007669"/>
    <property type="project" value="TreeGrafter"/>
</dbReference>
<feature type="region of interest" description="Disordered" evidence="12">
    <location>
        <begin position="1232"/>
        <end position="1263"/>
    </location>
</feature>
<dbReference type="FunFam" id="3.40.850.10:FF:000019">
    <property type="entry name" value="Kinesin-like protein KIN-5D"/>
    <property type="match status" value="1"/>
</dbReference>
<feature type="binding site" evidence="10">
    <location>
        <begin position="86"/>
        <end position="93"/>
    </location>
    <ligand>
        <name>ATP</name>
        <dbReference type="ChEBI" id="CHEBI:30616"/>
    </ligand>
</feature>
<reference evidence="15" key="2">
    <citation type="submission" date="2023-11" db="UniProtKB">
        <authorList>
            <consortium name="WormBaseParasite"/>
        </authorList>
    </citation>
    <scope>IDENTIFICATION</scope>
</reference>
<dbReference type="GO" id="GO:0008017">
    <property type="term" value="F:microtubule binding"/>
    <property type="evidence" value="ECO:0007669"/>
    <property type="project" value="InterPro"/>
</dbReference>